<dbReference type="SUPFAM" id="SSF88723">
    <property type="entry name" value="PIN domain-like"/>
    <property type="match status" value="1"/>
</dbReference>
<dbReference type="InterPro" id="IPR002716">
    <property type="entry name" value="PIN_dom"/>
</dbReference>
<sequence>EIAQTPNLERRIRVKRLAAGAHKIVKLNDSIIERGEEIKNMGFKTYDALHIACAEQGQADVFLSTDDQLLKLGARYAIKLEILIQNPLVWLQEVI</sequence>
<dbReference type="Pfam" id="PF01850">
    <property type="entry name" value="PIN"/>
    <property type="match status" value="1"/>
</dbReference>
<accession>X1LN73</accession>
<organism evidence="2">
    <name type="scientific">marine sediment metagenome</name>
    <dbReference type="NCBI Taxonomy" id="412755"/>
    <lineage>
        <taxon>unclassified sequences</taxon>
        <taxon>metagenomes</taxon>
        <taxon>ecological metagenomes</taxon>
    </lineage>
</organism>
<dbReference type="InterPro" id="IPR029060">
    <property type="entry name" value="PIN-like_dom_sf"/>
</dbReference>
<comment type="caution">
    <text evidence="2">The sequence shown here is derived from an EMBL/GenBank/DDBJ whole genome shotgun (WGS) entry which is preliminary data.</text>
</comment>
<evidence type="ECO:0000313" key="2">
    <source>
        <dbReference type="EMBL" id="GAI07286.1"/>
    </source>
</evidence>
<dbReference type="AlphaFoldDB" id="X1LN73"/>
<evidence type="ECO:0000259" key="1">
    <source>
        <dbReference type="Pfam" id="PF01850"/>
    </source>
</evidence>
<protein>
    <recommendedName>
        <fullName evidence="1">PIN domain-containing protein</fullName>
    </recommendedName>
</protein>
<reference evidence="2" key="1">
    <citation type="journal article" date="2014" name="Front. Microbiol.">
        <title>High frequency of phylogenetically diverse reductive dehalogenase-homologous genes in deep subseafloor sedimentary metagenomes.</title>
        <authorList>
            <person name="Kawai M."/>
            <person name="Futagami T."/>
            <person name="Toyoda A."/>
            <person name="Takaki Y."/>
            <person name="Nishi S."/>
            <person name="Hori S."/>
            <person name="Arai W."/>
            <person name="Tsubouchi T."/>
            <person name="Morono Y."/>
            <person name="Uchiyama I."/>
            <person name="Ito T."/>
            <person name="Fujiyama A."/>
            <person name="Inagaki F."/>
            <person name="Takami H."/>
        </authorList>
    </citation>
    <scope>NUCLEOTIDE SEQUENCE</scope>
    <source>
        <strain evidence="2">Expedition CK06-06</strain>
    </source>
</reference>
<feature type="domain" description="PIN" evidence="1">
    <location>
        <begin position="8"/>
        <end position="72"/>
    </location>
</feature>
<feature type="non-terminal residue" evidence="2">
    <location>
        <position position="1"/>
    </location>
</feature>
<dbReference type="EMBL" id="BARV01012732">
    <property type="protein sequence ID" value="GAI07286.1"/>
    <property type="molecule type" value="Genomic_DNA"/>
</dbReference>
<gene>
    <name evidence="2" type="ORF">S06H3_23429</name>
</gene>
<proteinExistence type="predicted"/>
<name>X1LN73_9ZZZZ</name>